<organism evidence="2">
    <name type="scientific">Psilocybe cubensis</name>
    <name type="common">Psychedelic mushroom</name>
    <name type="synonym">Stropharia cubensis</name>
    <dbReference type="NCBI Taxonomy" id="181762"/>
    <lineage>
        <taxon>Eukaryota</taxon>
        <taxon>Fungi</taxon>
        <taxon>Dikarya</taxon>
        <taxon>Basidiomycota</taxon>
        <taxon>Agaricomycotina</taxon>
        <taxon>Agaricomycetes</taxon>
        <taxon>Agaricomycetidae</taxon>
        <taxon>Agaricales</taxon>
        <taxon>Agaricineae</taxon>
        <taxon>Strophariaceae</taxon>
        <taxon>Psilocybe</taxon>
    </lineage>
</organism>
<reference evidence="2" key="1">
    <citation type="submission" date="2021-02" db="EMBL/GenBank/DDBJ databases">
        <title>Psilocybe cubensis genome.</title>
        <authorList>
            <person name="Mckernan K.J."/>
            <person name="Crawford S."/>
            <person name="Trippe A."/>
            <person name="Kane L.T."/>
            <person name="Mclaughlin S."/>
        </authorList>
    </citation>
    <scope>NUCLEOTIDE SEQUENCE [LARGE SCALE GENOMIC DNA]</scope>
    <source>
        <strain evidence="2">MGC-MH-2018</strain>
    </source>
</reference>
<dbReference type="InterPro" id="IPR046528">
    <property type="entry name" value="DUF6593"/>
</dbReference>
<protein>
    <recommendedName>
        <fullName evidence="1">DUF6593 domain-containing protein</fullName>
    </recommendedName>
</protein>
<dbReference type="EMBL" id="JAFIQS010000003">
    <property type="protein sequence ID" value="KAG5171489.1"/>
    <property type="molecule type" value="Genomic_DNA"/>
</dbReference>
<evidence type="ECO:0000259" key="1">
    <source>
        <dbReference type="Pfam" id="PF20236"/>
    </source>
</evidence>
<dbReference type="AlphaFoldDB" id="A0A8H7Y573"/>
<feature type="domain" description="DUF6593" evidence="1">
    <location>
        <begin position="8"/>
        <end position="179"/>
    </location>
</feature>
<sequence>MDLYFIPDDPEHTLLVSANGVPHYQIDTDEPFEDRPCVTLIQRPGASPEECIVAEIEWRNRDTPTILRCPLLSGAAQYVGLQGTGIRSLHYLYKRHKFGSVRYFVGDDAFEYRWKPVKGGGCVLTRSDSNTEIASSMRVLGTEGIFAGEKKQVLRIQPCTLDIDLIILTFIIMERKRREHEGTEEMENEYGVHSSQVKSINEAEDDGMVELGDVEIGEL</sequence>
<name>A0A8H7Y573_PSICU</name>
<dbReference type="Pfam" id="PF20236">
    <property type="entry name" value="DUF6593"/>
    <property type="match status" value="1"/>
</dbReference>
<evidence type="ECO:0000313" key="2">
    <source>
        <dbReference type="EMBL" id="KAG5171489.1"/>
    </source>
</evidence>
<dbReference type="OrthoDB" id="2798132at2759"/>
<comment type="caution">
    <text evidence="2">The sequence shown here is derived from an EMBL/GenBank/DDBJ whole genome shotgun (WGS) entry which is preliminary data.</text>
</comment>
<proteinExistence type="predicted"/>
<accession>A0A8H7Y573</accession>
<gene>
    <name evidence="2" type="ORF">JR316_003576</name>
</gene>